<dbReference type="Gene3D" id="3.30.70.2450">
    <property type="match status" value="1"/>
</dbReference>
<accession>A0ABV7NSE6</accession>
<dbReference type="InterPro" id="IPR050641">
    <property type="entry name" value="RIFMO-like"/>
</dbReference>
<dbReference type="EMBL" id="JBHRWK010000009">
    <property type="protein sequence ID" value="MFC3448697.1"/>
    <property type="molecule type" value="Genomic_DNA"/>
</dbReference>
<evidence type="ECO:0000313" key="6">
    <source>
        <dbReference type="Proteomes" id="UP001595645"/>
    </source>
</evidence>
<dbReference type="Pfam" id="PF01494">
    <property type="entry name" value="FAD_binding_3"/>
    <property type="match status" value="1"/>
</dbReference>
<dbReference type="SUPFAM" id="SSF51905">
    <property type="entry name" value="FAD/NAD(P)-binding domain"/>
    <property type="match status" value="1"/>
</dbReference>
<dbReference type="Pfam" id="PF21274">
    <property type="entry name" value="Rng_hyd_C"/>
    <property type="match status" value="1"/>
</dbReference>
<gene>
    <name evidence="5" type="ORF">ACFOSH_04555</name>
</gene>
<comment type="caution">
    <text evidence="5">The sequence shown here is derived from an EMBL/GenBank/DDBJ whole genome shotgun (WGS) entry which is preliminary data.</text>
</comment>
<sequence length="485" mass="51982">MTDTQVVVAGCGPVGAFLAAELRLAGASVVVLERLAEPDPHSRAFRLQTRTLELLDHRGLLGRFEATAIKIPKTHFAAIRPPLLDLDKLDSEHPFTLGIPQARTEAHLEAHARGLGVEIRRGHEITGVDQDDEGVRIAVRGPDGEYELTAGYLVGCDGGRSTVRKLAGIGFPGRAGQVSALLGDVTLDAPDEFPSGIPGTLRTPHGLVMAVGMPGEGIRVFTCEFGREVPGRDVPVTLEELRAAVRRVSGRDIGMSEPTWLARFTDASRLADSYRKGRVFLAGDAAHVHFPIGAQGLNLGLQDAMNLGWKLGARLGGRAGEELLDTYDRERRPAAERVILETRAQLALMDPAETIDPVRELFRELLAIDEVNLHLSRLLTGLDARYPAPEGAHPLVGALVPPIALDGGVRVAELLRSAKPLLLDLTGRFPLPPGWAGRVERVEHKAAGGTGPGAILIRPDGYVAWAAEDGDQGLAEALRTWFGTS</sequence>
<evidence type="ECO:0000313" key="5">
    <source>
        <dbReference type="EMBL" id="MFC3448697.1"/>
    </source>
</evidence>
<dbReference type="GO" id="GO:0004497">
    <property type="term" value="F:monooxygenase activity"/>
    <property type="evidence" value="ECO:0007669"/>
    <property type="project" value="UniProtKB-KW"/>
</dbReference>
<reference evidence="6" key="1">
    <citation type="journal article" date="2019" name="Int. J. Syst. Evol. Microbiol.">
        <title>The Global Catalogue of Microorganisms (GCM) 10K type strain sequencing project: providing services to taxonomists for standard genome sequencing and annotation.</title>
        <authorList>
            <consortium name="The Broad Institute Genomics Platform"/>
            <consortium name="The Broad Institute Genome Sequencing Center for Infectious Disease"/>
            <person name="Wu L."/>
            <person name="Ma J."/>
        </authorList>
    </citation>
    <scope>NUCLEOTIDE SEQUENCE [LARGE SCALE GENOMIC DNA]</scope>
    <source>
        <strain evidence="6">CGMCC 4.7676</strain>
    </source>
</reference>
<dbReference type="PRINTS" id="PR00420">
    <property type="entry name" value="RNGMNOXGNASE"/>
</dbReference>
<evidence type="ECO:0000256" key="2">
    <source>
        <dbReference type="ARBA" id="ARBA00022630"/>
    </source>
</evidence>
<keyword evidence="5" id="KW-0560">Oxidoreductase</keyword>
<dbReference type="Gene3D" id="3.40.30.120">
    <property type="match status" value="1"/>
</dbReference>
<evidence type="ECO:0000256" key="3">
    <source>
        <dbReference type="ARBA" id="ARBA00022827"/>
    </source>
</evidence>
<dbReference type="Gene3D" id="3.50.50.60">
    <property type="entry name" value="FAD/NAD(P)-binding domain"/>
    <property type="match status" value="2"/>
</dbReference>
<dbReference type="PANTHER" id="PTHR43004:SF19">
    <property type="entry name" value="BINDING MONOOXYGENASE, PUTATIVE (JCVI)-RELATED"/>
    <property type="match status" value="1"/>
</dbReference>
<evidence type="ECO:0000256" key="1">
    <source>
        <dbReference type="ARBA" id="ARBA00001974"/>
    </source>
</evidence>
<dbReference type="PANTHER" id="PTHR43004">
    <property type="entry name" value="TRK SYSTEM POTASSIUM UPTAKE PROTEIN"/>
    <property type="match status" value="1"/>
</dbReference>
<protein>
    <submittedName>
        <fullName evidence="5">FAD-dependent monooxygenase</fullName>
    </submittedName>
</protein>
<dbReference type="RefSeq" id="WP_378237376.1">
    <property type="nucleotide sequence ID" value="NZ_JBHRWK010000009.1"/>
</dbReference>
<keyword evidence="5" id="KW-0503">Monooxygenase</keyword>
<keyword evidence="6" id="KW-1185">Reference proteome</keyword>
<comment type="cofactor">
    <cofactor evidence="1">
        <name>FAD</name>
        <dbReference type="ChEBI" id="CHEBI:57692"/>
    </cofactor>
</comment>
<dbReference type="Proteomes" id="UP001595645">
    <property type="component" value="Unassembled WGS sequence"/>
</dbReference>
<keyword evidence="3" id="KW-0274">FAD</keyword>
<keyword evidence="2" id="KW-0285">Flavoprotein</keyword>
<evidence type="ECO:0000259" key="4">
    <source>
        <dbReference type="Pfam" id="PF01494"/>
    </source>
</evidence>
<organism evidence="5 6">
    <name type="scientific">Amycolatopsis speibonae</name>
    <dbReference type="NCBI Taxonomy" id="1450224"/>
    <lineage>
        <taxon>Bacteria</taxon>
        <taxon>Bacillati</taxon>
        <taxon>Actinomycetota</taxon>
        <taxon>Actinomycetes</taxon>
        <taxon>Pseudonocardiales</taxon>
        <taxon>Pseudonocardiaceae</taxon>
        <taxon>Amycolatopsis</taxon>
    </lineage>
</organism>
<feature type="domain" description="FAD-binding" evidence="4">
    <location>
        <begin position="3"/>
        <end position="339"/>
    </location>
</feature>
<dbReference type="InterPro" id="IPR036188">
    <property type="entry name" value="FAD/NAD-bd_sf"/>
</dbReference>
<proteinExistence type="predicted"/>
<dbReference type="InterPro" id="IPR002938">
    <property type="entry name" value="FAD-bd"/>
</dbReference>
<name>A0ABV7NSE6_9PSEU</name>